<reference evidence="2 3" key="1">
    <citation type="journal article" date="2011" name="PLoS Pathog.">
        <title>Endophytic Life Strategies Decoded by Genome and Transcriptome Analyses of the Mutualistic Root Symbiont Piriformospora indica.</title>
        <authorList>
            <person name="Zuccaro A."/>
            <person name="Lahrmann U."/>
            <person name="Guldener U."/>
            <person name="Langen G."/>
            <person name="Pfiffi S."/>
            <person name="Biedenkopf D."/>
            <person name="Wong P."/>
            <person name="Samans B."/>
            <person name="Grimm C."/>
            <person name="Basiewicz M."/>
            <person name="Murat C."/>
            <person name="Martin F."/>
            <person name="Kogel K.H."/>
        </authorList>
    </citation>
    <scope>NUCLEOTIDE SEQUENCE [LARGE SCALE GENOMIC DNA]</scope>
    <source>
        <strain evidence="2 3">DSM 11827</strain>
    </source>
</reference>
<comment type="caution">
    <text evidence="2">The sequence shown here is derived from an EMBL/GenBank/DDBJ whole genome shotgun (WGS) entry which is preliminary data.</text>
</comment>
<dbReference type="STRING" id="1109443.G4TBY4"/>
<evidence type="ECO:0000313" key="2">
    <source>
        <dbReference type="EMBL" id="CCA68835.1"/>
    </source>
</evidence>
<organism evidence="2 3">
    <name type="scientific">Serendipita indica (strain DSM 11827)</name>
    <name type="common">Root endophyte fungus</name>
    <name type="synonym">Piriformospora indica</name>
    <dbReference type="NCBI Taxonomy" id="1109443"/>
    <lineage>
        <taxon>Eukaryota</taxon>
        <taxon>Fungi</taxon>
        <taxon>Dikarya</taxon>
        <taxon>Basidiomycota</taxon>
        <taxon>Agaricomycotina</taxon>
        <taxon>Agaricomycetes</taxon>
        <taxon>Sebacinales</taxon>
        <taxon>Serendipitaceae</taxon>
        <taxon>Serendipita</taxon>
    </lineage>
</organism>
<proteinExistence type="predicted"/>
<feature type="region of interest" description="Disordered" evidence="1">
    <location>
        <begin position="1"/>
        <end position="34"/>
    </location>
</feature>
<dbReference type="OMA" id="WYYPSHG"/>
<dbReference type="Proteomes" id="UP000007148">
    <property type="component" value="Unassembled WGS sequence"/>
</dbReference>
<name>G4TBY4_SERID</name>
<dbReference type="EMBL" id="CAFZ01000041">
    <property type="protein sequence ID" value="CCA68835.1"/>
    <property type="molecule type" value="Genomic_DNA"/>
</dbReference>
<keyword evidence="3" id="KW-1185">Reference proteome</keyword>
<accession>G4TBY4</accession>
<dbReference type="eggNOG" id="ENOG502SETC">
    <property type="taxonomic scope" value="Eukaryota"/>
</dbReference>
<gene>
    <name evidence="2" type="ORF">PIIN_02696</name>
</gene>
<dbReference type="HOGENOM" id="CLU_045445_0_0_1"/>
<evidence type="ECO:0000256" key="1">
    <source>
        <dbReference type="SAM" id="MobiDB-lite"/>
    </source>
</evidence>
<protein>
    <submittedName>
        <fullName evidence="2">Uncharacterized protein</fullName>
    </submittedName>
</protein>
<sequence>MNRTDSDPVNPSRKRQRVDEPIEPSPHLPSSDRQAWYYPGVARDEDADELAPGTANGNWGKKHLHGARFVRRGHMAAWGPTRAQYDVEDRARRRLRLILPEFTGEPIEQDPILPHLRSPSPPMTAPYTPAPIQHTSYTSSVFDPNVGASFRSNLLNSLERSASELIQSEIALTRALGRFWSALTESANRLSSEKRHAIMQEQEALLAEQRQSRMTAEMTDGEPLTNGARADSVPPVAPVYPAIPDDRLVELDPFTTQDVTMRMFTLPTHMRLEYFHTPTGAPEIISVAPQHQVDLVKRSMLAIRELQEDSKECMERLEEIREMLGKVKGLRDAVWAIMRSRAILEMENEE</sequence>
<dbReference type="AlphaFoldDB" id="G4TBY4"/>
<evidence type="ECO:0000313" key="3">
    <source>
        <dbReference type="Proteomes" id="UP000007148"/>
    </source>
</evidence>
<dbReference type="OrthoDB" id="3353673at2759"/>
<dbReference type="InParanoid" id="G4TBY4"/>